<dbReference type="NCBIfam" id="TIGR01292">
    <property type="entry name" value="TRX_reduct"/>
    <property type="match status" value="1"/>
</dbReference>
<protein>
    <recommendedName>
        <fullName evidence="3">Thioredoxin reductase</fullName>
        <ecNumber evidence="3">1.8.1.9</ecNumber>
    </recommendedName>
</protein>
<organism evidence="5 6">
    <name type="scientific">Spiroplasma sabaudiense Ar-1343</name>
    <dbReference type="NCBI Taxonomy" id="1276257"/>
    <lineage>
        <taxon>Bacteria</taxon>
        <taxon>Bacillati</taxon>
        <taxon>Mycoplasmatota</taxon>
        <taxon>Mollicutes</taxon>
        <taxon>Entomoplasmatales</taxon>
        <taxon>Spiroplasmataceae</taxon>
        <taxon>Spiroplasma</taxon>
    </lineage>
</organism>
<dbReference type="InterPro" id="IPR023753">
    <property type="entry name" value="FAD/NAD-binding_dom"/>
</dbReference>
<keyword evidence="1 3" id="KW-0285">Flavoprotein</keyword>
<dbReference type="eggNOG" id="COG0492">
    <property type="taxonomic scope" value="Bacteria"/>
</dbReference>
<feature type="domain" description="FAD/NAD(P)-binding" evidence="4">
    <location>
        <begin position="5"/>
        <end position="292"/>
    </location>
</feature>
<dbReference type="OrthoDB" id="9806179at2"/>
<dbReference type="PRINTS" id="PR00368">
    <property type="entry name" value="FADPNR"/>
</dbReference>
<keyword evidence="6" id="KW-1185">Reference proteome</keyword>
<comment type="catalytic activity">
    <reaction evidence="3">
        <text>[thioredoxin]-dithiol + NADP(+) = [thioredoxin]-disulfide + NADPH + H(+)</text>
        <dbReference type="Rhea" id="RHEA:20345"/>
        <dbReference type="Rhea" id="RHEA-COMP:10698"/>
        <dbReference type="Rhea" id="RHEA-COMP:10700"/>
        <dbReference type="ChEBI" id="CHEBI:15378"/>
        <dbReference type="ChEBI" id="CHEBI:29950"/>
        <dbReference type="ChEBI" id="CHEBI:50058"/>
        <dbReference type="ChEBI" id="CHEBI:57783"/>
        <dbReference type="ChEBI" id="CHEBI:58349"/>
        <dbReference type="EC" id="1.8.1.9"/>
    </reaction>
</comment>
<reference evidence="5 6" key="1">
    <citation type="journal article" date="2014" name="Genome Biol. Evol.">
        <title>Molecular evolution of the substrate utilization strategies and putative virulence factors in mosquito-associated Spiroplasma species.</title>
        <authorList>
            <person name="Chang T.H."/>
            <person name="Lo W.S."/>
            <person name="Ku C."/>
            <person name="Chen L.L."/>
            <person name="Kuo C.H."/>
        </authorList>
    </citation>
    <scope>NUCLEOTIDE SEQUENCE [LARGE SCALE GENOMIC DNA]</scope>
    <source>
        <strain evidence="5">Ar-1343</strain>
    </source>
</reference>
<sequence length="306" mass="33075">MKTDYEILIIGGGPGGITAGVYCARAGLKTAIVEREVPGGKVNKTAEIENYPGFTSILGPDLAVNLFSQAQAVGANFIFDEVIKINQREDKLFDVHLKSKILIVKAVIIATGTKERKLGVPGEDKLYGRGVSYCAVCDGAFFKEKPLIVVGGGLAAIEESLYLTKFASKVTLIHRREEFRAAEPVVNKTRSHPKVEFMLNYVVEEIIGETTVQAVVVKNLKTNVTEKIEVAGIFPLIGSDPITDFVKELPILNETNNIITDVEMKTSISGLFAVGDVRNTPLKQIATAVGDGAIAAQKAIDYCDNF</sequence>
<proteinExistence type="inferred from homology"/>
<dbReference type="AlphaFoldDB" id="W6A9I0"/>
<dbReference type="Proteomes" id="UP000019265">
    <property type="component" value="Chromosome"/>
</dbReference>
<dbReference type="EMBL" id="CP006934">
    <property type="protein sequence ID" value="AHI53540.1"/>
    <property type="molecule type" value="Genomic_DNA"/>
</dbReference>
<dbReference type="RefSeq" id="WP_025250678.1">
    <property type="nucleotide sequence ID" value="NZ_CP006934.1"/>
</dbReference>
<dbReference type="Gene3D" id="3.50.50.60">
    <property type="entry name" value="FAD/NAD(P)-binding domain"/>
    <property type="match status" value="2"/>
</dbReference>
<gene>
    <name evidence="5" type="primary">trxB</name>
    <name evidence="5" type="ORF">SSABA_v1c01280</name>
</gene>
<dbReference type="InterPro" id="IPR036188">
    <property type="entry name" value="FAD/NAD-bd_sf"/>
</dbReference>
<evidence type="ECO:0000256" key="3">
    <source>
        <dbReference type="RuleBase" id="RU003880"/>
    </source>
</evidence>
<evidence type="ECO:0000256" key="1">
    <source>
        <dbReference type="ARBA" id="ARBA00022630"/>
    </source>
</evidence>
<evidence type="ECO:0000313" key="6">
    <source>
        <dbReference type="Proteomes" id="UP000019265"/>
    </source>
</evidence>
<dbReference type="InterPro" id="IPR005982">
    <property type="entry name" value="Thioredox_Rdtase"/>
</dbReference>
<accession>W6A9I0</accession>
<dbReference type="GO" id="GO:0019430">
    <property type="term" value="P:removal of superoxide radicals"/>
    <property type="evidence" value="ECO:0007669"/>
    <property type="project" value="UniProtKB-UniRule"/>
</dbReference>
<comment type="subunit">
    <text evidence="3">Homodimer.</text>
</comment>
<dbReference type="InterPro" id="IPR050097">
    <property type="entry name" value="Ferredoxin-NADP_redctase_2"/>
</dbReference>
<dbReference type="HOGENOM" id="CLU_031864_5_3_14"/>
<dbReference type="STRING" id="1276257.SSABA_v1c01280"/>
<comment type="similarity">
    <text evidence="3">Belongs to the class-II pyridine nucleotide-disulfide oxidoreductase family.</text>
</comment>
<keyword evidence="3" id="KW-0676">Redox-active center</keyword>
<comment type="cofactor">
    <cofactor evidence="3">
        <name>FAD</name>
        <dbReference type="ChEBI" id="CHEBI:57692"/>
    </cofactor>
</comment>
<name>W6A9I0_9MOLU</name>
<keyword evidence="2 3" id="KW-0560">Oxidoreductase</keyword>
<dbReference type="GO" id="GO:0004791">
    <property type="term" value="F:thioredoxin-disulfide reductase (NADPH) activity"/>
    <property type="evidence" value="ECO:0007669"/>
    <property type="project" value="UniProtKB-UniRule"/>
</dbReference>
<evidence type="ECO:0000256" key="2">
    <source>
        <dbReference type="ARBA" id="ARBA00023002"/>
    </source>
</evidence>
<dbReference type="PATRIC" id="fig|1276257.3.peg.130"/>
<dbReference type="GO" id="GO:0005737">
    <property type="term" value="C:cytoplasm"/>
    <property type="evidence" value="ECO:0007669"/>
    <property type="project" value="InterPro"/>
</dbReference>
<dbReference type="EC" id="1.8.1.9" evidence="3"/>
<dbReference type="Pfam" id="PF07992">
    <property type="entry name" value="Pyr_redox_2"/>
    <property type="match status" value="1"/>
</dbReference>
<dbReference type="SUPFAM" id="SSF51905">
    <property type="entry name" value="FAD/NAD(P)-binding domain"/>
    <property type="match status" value="1"/>
</dbReference>
<evidence type="ECO:0000313" key="5">
    <source>
        <dbReference type="EMBL" id="AHI53540.1"/>
    </source>
</evidence>
<dbReference type="KEGG" id="ssab:SSABA_v1c01280"/>
<keyword evidence="3" id="KW-0274">FAD</keyword>
<evidence type="ECO:0000259" key="4">
    <source>
        <dbReference type="Pfam" id="PF07992"/>
    </source>
</evidence>
<dbReference type="PANTHER" id="PTHR48105">
    <property type="entry name" value="THIOREDOXIN REDUCTASE 1-RELATED-RELATED"/>
    <property type="match status" value="1"/>
</dbReference>
<dbReference type="PRINTS" id="PR00469">
    <property type="entry name" value="PNDRDTASEII"/>
</dbReference>